<evidence type="ECO:0000313" key="8">
    <source>
        <dbReference type="Proteomes" id="UP000494163"/>
    </source>
</evidence>
<organism evidence="7 8">
    <name type="scientific">Drosophila busckii</name>
    <name type="common">Fruit fly</name>
    <dbReference type="NCBI Taxonomy" id="30019"/>
    <lineage>
        <taxon>Eukaryota</taxon>
        <taxon>Metazoa</taxon>
        <taxon>Ecdysozoa</taxon>
        <taxon>Arthropoda</taxon>
        <taxon>Hexapoda</taxon>
        <taxon>Insecta</taxon>
        <taxon>Pterygota</taxon>
        <taxon>Neoptera</taxon>
        <taxon>Endopterygota</taxon>
        <taxon>Diptera</taxon>
        <taxon>Brachycera</taxon>
        <taxon>Muscomorpha</taxon>
        <taxon>Ephydroidea</taxon>
        <taxon>Drosophilidae</taxon>
        <taxon>Drosophila</taxon>
    </lineage>
</organism>
<evidence type="ECO:0000313" key="7">
    <source>
        <dbReference type="EMBL" id="ALC42783.1"/>
    </source>
</evidence>
<evidence type="ECO:0000256" key="2">
    <source>
        <dbReference type="ARBA" id="ARBA00009923"/>
    </source>
</evidence>
<proteinExistence type="inferred from homology"/>
<dbReference type="GO" id="GO:0005576">
    <property type="term" value="C:extracellular region"/>
    <property type="evidence" value="ECO:0007669"/>
    <property type="project" value="UniProtKB-SubCell"/>
</dbReference>
<comment type="similarity">
    <text evidence="2">Belongs to the CRISP family.</text>
</comment>
<sequence length="283" mass="32628">MSRFMLIALLVLVQLLQLALAKQHSWCDASLCAGVKHIACRNNGVSNLRTCHMPLKTSNQTFHCPLQHFHKRCQPDAFEVEISARNKAHFVHGHNKRRNFVALGKLPGYYPAARMTTMMWDDELQYLASLNVRTCKLDHDACHNSYRFANSGQNLCAVWRNRNPHVNVTSLIEESLGLWFNEYDLIDSSYIDRFRVTKHFEEYGHFVEMVVDKSAKIGCAILRFTRPDHTYGYVYNVVCNYSSIYALDAPVYEVGRTASRCQTGRNPLYPGLCSTREHYDPNW</sequence>
<feature type="domain" description="SCP" evidence="6">
    <location>
        <begin position="85"/>
        <end position="248"/>
    </location>
</feature>
<evidence type="ECO:0000259" key="6">
    <source>
        <dbReference type="SMART" id="SM00198"/>
    </source>
</evidence>
<feature type="signal peptide" evidence="5">
    <location>
        <begin position="1"/>
        <end position="21"/>
    </location>
</feature>
<name>A0A0M3QVQ1_DROBS</name>
<dbReference type="PANTHER" id="PTHR10334">
    <property type="entry name" value="CYSTEINE-RICH SECRETORY PROTEIN-RELATED"/>
    <property type="match status" value="1"/>
</dbReference>
<keyword evidence="8" id="KW-1185">Reference proteome</keyword>
<evidence type="ECO:0000256" key="5">
    <source>
        <dbReference type="SAM" id="SignalP"/>
    </source>
</evidence>
<dbReference type="OrthoDB" id="414826at2759"/>
<evidence type="ECO:0000256" key="3">
    <source>
        <dbReference type="ARBA" id="ARBA00022525"/>
    </source>
</evidence>
<dbReference type="AlphaFoldDB" id="A0A0M3QVQ1"/>
<dbReference type="Pfam" id="PF00188">
    <property type="entry name" value="CAP"/>
    <property type="match status" value="1"/>
</dbReference>
<dbReference type="SMART" id="SM00198">
    <property type="entry name" value="SCP"/>
    <property type="match status" value="1"/>
</dbReference>
<dbReference type="Proteomes" id="UP000494163">
    <property type="component" value="Chromosome 2R"/>
</dbReference>
<dbReference type="Gene3D" id="3.40.33.10">
    <property type="entry name" value="CAP"/>
    <property type="match status" value="1"/>
</dbReference>
<evidence type="ECO:0000256" key="4">
    <source>
        <dbReference type="ARBA" id="ARBA00022729"/>
    </source>
</evidence>
<accession>A0A0M3QVQ1</accession>
<dbReference type="InterPro" id="IPR014044">
    <property type="entry name" value="CAP_dom"/>
</dbReference>
<dbReference type="PIRSF" id="PIRSF038921">
    <property type="entry name" value="P14a"/>
    <property type="match status" value="1"/>
</dbReference>
<dbReference type="SUPFAM" id="SSF55797">
    <property type="entry name" value="PR-1-like"/>
    <property type="match status" value="1"/>
</dbReference>
<dbReference type="STRING" id="30019.A0A0M3QVQ1"/>
<dbReference type="InterPro" id="IPR034763">
    <property type="entry name" value="P14a_insect"/>
</dbReference>
<evidence type="ECO:0000256" key="1">
    <source>
        <dbReference type="ARBA" id="ARBA00004613"/>
    </source>
</evidence>
<keyword evidence="4 5" id="KW-0732">Signal</keyword>
<dbReference type="EMBL" id="CP012524">
    <property type="protein sequence ID" value="ALC42783.1"/>
    <property type="molecule type" value="Genomic_DNA"/>
</dbReference>
<reference evidence="7 8" key="1">
    <citation type="submission" date="2015-08" db="EMBL/GenBank/DDBJ databases">
        <title>Ancestral chromatin configuration constrains chromatin evolution on differentiating sex chromosomes in Drosophila.</title>
        <authorList>
            <person name="Zhou Q."/>
            <person name="Bachtrog D."/>
        </authorList>
    </citation>
    <scope>NUCLEOTIDE SEQUENCE [LARGE SCALE GENOMIC DNA]</scope>
    <source>
        <tissue evidence="7">Whole larvae</tissue>
    </source>
</reference>
<feature type="chain" id="PRO_5005788061" evidence="5">
    <location>
        <begin position="22"/>
        <end position="283"/>
    </location>
</feature>
<dbReference type="InterPro" id="IPR001283">
    <property type="entry name" value="CRISP-related"/>
</dbReference>
<dbReference type="CDD" id="cd05380">
    <property type="entry name" value="CAP_euk"/>
    <property type="match status" value="1"/>
</dbReference>
<gene>
    <name evidence="7" type="ORF">Dbus_chr2Rg2362</name>
</gene>
<dbReference type="InterPro" id="IPR035940">
    <property type="entry name" value="CAP_sf"/>
</dbReference>
<keyword evidence="3" id="KW-0964">Secreted</keyword>
<comment type="subcellular location">
    <subcellularLocation>
        <location evidence="1">Secreted</location>
    </subcellularLocation>
</comment>
<protein>
    <submittedName>
        <fullName evidence="7">CG17974</fullName>
    </submittedName>
</protein>
<dbReference type="OMA" id="VGCSIMR"/>